<feature type="transmembrane region" description="Helical" evidence="2">
    <location>
        <begin position="46"/>
        <end position="68"/>
    </location>
</feature>
<feature type="transmembrane region" description="Helical" evidence="2">
    <location>
        <begin position="300"/>
        <end position="324"/>
    </location>
</feature>
<feature type="transmembrane region" description="Helical" evidence="2">
    <location>
        <begin position="247"/>
        <end position="267"/>
    </location>
</feature>
<protein>
    <recommendedName>
        <fullName evidence="5">MFS transporter</fullName>
    </recommendedName>
</protein>
<dbReference type="Gene3D" id="1.20.1250.20">
    <property type="entry name" value="MFS general substrate transporter like domains"/>
    <property type="match status" value="1"/>
</dbReference>
<feature type="transmembrane region" description="Helical" evidence="2">
    <location>
        <begin position="336"/>
        <end position="355"/>
    </location>
</feature>
<evidence type="ECO:0000256" key="2">
    <source>
        <dbReference type="SAM" id="Phobius"/>
    </source>
</evidence>
<keyword evidence="4" id="KW-1185">Reference proteome</keyword>
<dbReference type="Proteomes" id="UP000321749">
    <property type="component" value="Unassembled WGS sequence"/>
</dbReference>
<dbReference type="InterPro" id="IPR036259">
    <property type="entry name" value="MFS_trans_sf"/>
</dbReference>
<feature type="transmembrane region" description="Helical" evidence="2">
    <location>
        <begin position="107"/>
        <end position="130"/>
    </location>
</feature>
<evidence type="ECO:0000256" key="1">
    <source>
        <dbReference type="SAM" id="MobiDB-lite"/>
    </source>
</evidence>
<feature type="transmembrane region" description="Helical" evidence="2">
    <location>
        <begin position="142"/>
        <end position="159"/>
    </location>
</feature>
<proteinExistence type="predicted"/>
<feature type="transmembrane region" description="Helical" evidence="2">
    <location>
        <begin position="165"/>
        <end position="185"/>
    </location>
</feature>
<feature type="transmembrane region" description="Helical" evidence="2">
    <location>
        <begin position="274"/>
        <end position="294"/>
    </location>
</feature>
<keyword evidence="2" id="KW-0472">Membrane</keyword>
<reference evidence="3 4" key="1">
    <citation type="submission" date="2019-07" db="EMBL/GenBank/DDBJ databases">
        <title>Whole genome shotgun sequence of Agrococcus baldri NBRC 103055.</title>
        <authorList>
            <person name="Hosoyama A."/>
            <person name="Uohara A."/>
            <person name="Ohji S."/>
            <person name="Ichikawa N."/>
        </authorList>
    </citation>
    <scope>NUCLEOTIDE SEQUENCE [LARGE SCALE GENOMIC DNA]</scope>
    <source>
        <strain evidence="3 4">NBRC 103055</strain>
    </source>
</reference>
<accession>A0AA87RKC6</accession>
<evidence type="ECO:0000313" key="4">
    <source>
        <dbReference type="Proteomes" id="UP000321749"/>
    </source>
</evidence>
<evidence type="ECO:0008006" key="5">
    <source>
        <dbReference type="Google" id="ProtNLM"/>
    </source>
</evidence>
<dbReference type="EMBL" id="BJUU01000004">
    <property type="protein sequence ID" value="GEK79722.1"/>
    <property type="molecule type" value="Genomic_DNA"/>
</dbReference>
<evidence type="ECO:0000313" key="3">
    <source>
        <dbReference type="EMBL" id="GEK79722.1"/>
    </source>
</evidence>
<dbReference type="RefSeq" id="WP_146793362.1">
    <property type="nucleotide sequence ID" value="NZ_BJUU01000004.1"/>
</dbReference>
<organism evidence="3 4">
    <name type="scientific">Agrococcus baldri</name>
    <dbReference type="NCBI Taxonomy" id="153730"/>
    <lineage>
        <taxon>Bacteria</taxon>
        <taxon>Bacillati</taxon>
        <taxon>Actinomycetota</taxon>
        <taxon>Actinomycetes</taxon>
        <taxon>Micrococcales</taxon>
        <taxon>Microbacteriaceae</taxon>
        <taxon>Agrococcus</taxon>
    </lineage>
</organism>
<keyword evidence="2" id="KW-1133">Transmembrane helix</keyword>
<feature type="transmembrane region" description="Helical" evidence="2">
    <location>
        <begin position="361"/>
        <end position="382"/>
    </location>
</feature>
<name>A0AA87RKC6_9MICO</name>
<sequence length="416" mass="41121">MGTSGSRRLAMAQAAIVAASFAMLLAATNSAYPLLPVYRDALGLPPSVLSLTFSVYVGVFALALLVLARPRFSRFAAPMVLASLVVMLAVDLLMLQSTAQSILIGRSLAGLSTALGTGAASALVVAAIGAGGRSVTATGNTAGAIVGVGSAQLLVSLLADAAPQVFYVAHAIGLGVLLVAGGVVLRLRRAENRAGLALAAGEPASLRVDATGIRALVTGSIAWIATSIGGVLGATVFNELGQPLAQAWGPIAMLLGSAVAQACAVPLTRFAPWVSGLAAIALGAAAIVTAAAFAFSWLAIIGFVLLGAGVGTACRISLITLTLGASPARQGALASLYAGVTYIVSAGVVLLVGGIGDSTGLVPAALATFCALAVLALAALLWSPRLRDTVDAARAGSPGADAGDPESIGARPARRT</sequence>
<feature type="transmembrane region" description="Helical" evidence="2">
    <location>
        <begin position="75"/>
        <end position="95"/>
    </location>
</feature>
<keyword evidence="2" id="KW-0812">Transmembrane</keyword>
<dbReference type="SUPFAM" id="SSF103473">
    <property type="entry name" value="MFS general substrate transporter"/>
    <property type="match status" value="1"/>
</dbReference>
<feature type="region of interest" description="Disordered" evidence="1">
    <location>
        <begin position="394"/>
        <end position="416"/>
    </location>
</feature>
<dbReference type="AlphaFoldDB" id="A0AA87RKC6"/>
<comment type="caution">
    <text evidence="3">The sequence shown here is derived from an EMBL/GenBank/DDBJ whole genome shotgun (WGS) entry which is preliminary data.</text>
</comment>
<gene>
    <name evidence="3" type="ORF">ABA31_10730</name>
</gene>
<feature type="transmembrane region" description="Helical" evidence="2">
    <location>
        <begin position="215"/>
        <end position="235"/>
    </location>
</feature>